<keyword evidence="8" id="KW-1185">Reference proteome</keyword>
<evidence type="ECO:0000256" key="1">
    <source>
        <dbReference type="ARBA" id="ARBA00004245"/>
    </source>
</evidence>
<dbReference type="AlphaFoldDB" id="A0AA85JRY3"/>
<evidence type="ECO:0000313" key="8">
    <source>
        <dbReference type="Proteomes" id="UP000050795"/>
    </source>
</evidence>
<evidence type="ECO:0000313" key="11">
    <source>
        <dbReference type="WBParaSite" id="TREG1_37410.5"/>
    </source>
</evidence>
<dbReference type="GO" id="GO:0005856">
    <property type="term" value="C:cytoskeleton"/>
    <property type="evidence" value="ECO:0007669"/>
    <property type="project" value="UniProtKB-SubCell"/>
</dbReference>
<comment type="subcellular location">
    <subcellularLocation>
        <location evidence="1">Cytoplasm</location>
        <location evidence="1">Cytoskeleton</location>
    </subcellularLocation>
</comment>
<dbReference type="WBParaSite" id="TREG1_37410.5">
    <property type="protein sequence ID" value="TREG1_37410.5"/>
    <property type="gene ID" value="TREG1_37410"/>
</dbReference>
<feature type="domain" description="TPX2 C-terminal" evidence="7">
    <location>
        <begin position="86"/>
        <end position="147"/>
    </location>
</feature>
<name>A0AA85JRY3_TRIRE</name>
<dbReference type="WBParaSite" id="TREG1_37410.3">
    <property type="protein sequence ID" value="TREG1_37410.3"/>
    <property type="gene ID" value="TREG1_37410"/>
</dbReference>
<evidence type="ECO:0000256" key="4">
    <source>
        <dbReference type="ARBA" id="ARBA00023212"/>
    </source>
</evidence>
<evidence type="ECO:0000256" key="2">
    <source>
        <dbReference type="ARBA" id="ARBA00005885"/>
    </source>
</evidence>
<dbReference type="Proteomes" id="UP000050795">
    <property type="component" value="Unassembled WGS sequence"/>
</dbReference>
<comment type="similarity">
    <text evidence="2">Belongs to the TPX2 family.</text>
</comment>
<dbReference type="WBParaSite" id="TREG1_37410.2">
    <property type="protein sequence ID" value="TREG1_37410.2"/>
    <property type="gene ID" value="TREG1_37410"/>
</dbReference>
<proteinExistence type="inferred from homology"/>
<evidence type="ECO:0000259" key="7">
    <source>
        <dbReference type="Pfam" id="PF06886"/>
    </source>
</evidence>
<organism evidence="8 11">
    <name type="scientific">Trichobilharzia regenti</name>
    <name type="common">Nasal bird schistosome</name>
    <dbReference type="NCBI Taxonomy" id="157069"/>
    <lineage>
        <taxon>Eukaryota</taxon>
        <taxon>Metazoa</taxon>
        <taxon>Spiralia</taxon>
        <taxon>Lophotrochozoa</taxon>
        <taxon>Platyhelminthes</taxon>
        <taxon>Trematoda</taxon>
        <taxon>Digenea</taxon>
        <taxon>Strigeidida</taxon>
        <taxon>Schistosomatoidea</taxon>
        <taxon>Schistosomatidae</taxon>
        <taxon>Trichobilharzia</taxon>
    </lineage>
</organism>
<dbReference type="WBParaSite" id="TREG1_37410.6">
    <property type="protein sequence ID" value="TREG1_37410.6"/>
    <property type="gene ID" value="TREG1_37410"/>
</dbReference>
<evidence type="ECO:0000256" key="6">
    <source>
        <dbReference type="SAM" id="MobiDB-lite"/>
    </source>
</evidence>
<dbReference type="InterPro" id="IPR027329">
    <property type="entry name" value="TPX2_C"/>
</dbReference>
<feature type="compositionally biased region" description="Polar residues" evidence="6">
    <location>
        <begin position="1"/>
        <end position="16"/>
    </location>
</feature>
<evidence type="ECO:0000313" key="9">
    <source>
        <dbReference type="WBParaSite" id="TREG1_37410.2"/>
    </source>
</evidence>
<feature type="compositionally biased region" description="Polar residues" evidence="6">
    <location>
        <begin position="30"/>
        <end position="56"/>
    </location>
</feature>
<evidence type="ECO:0000256" key="3">
    <source>
        <dbReference type="ARBA" id="ARBA00022490"/>
    </source>
</evidence>
<keyword evidence="4" id="KW-0206">Cytoskeleton</keyword>
<reference evidence="9 10" key="2">
    <citation type="submission" date="2023-11" db="UniProtKB">
        <authorList>
            <consortium name="WormBaseParasite"/>
        </authorList>
    </citation>
    <scope>IDENTIFICATION</scope>
</reference>
<evidence type="ECO:0000313" key="10">
    <source>
        <dbReference type="WBParaSite" id="TREG1_37410.3"/>
    </source>
</evidence>
<feature type="region of interest" description="Disordered" evidence="6">
    <location>
        <begin position="1"/>
        <end position="61"/>
    </location>
</feature>
<protein>
    <recommendedName>
        <fullName evidence="7">TPX2 C-terminal domain-containing protein</fullName>
    </recommendedName>
</protein>
<reference evidence="8" key="1">
    <citation type="submission" date="2022-06" db="EMBL/GenBank/DDBJ databases">
        <authorList>
            <person name="Berger JAMES D."/>
            <person name="Berger JAMES D."/>
        </authorList>
    </citation>
    <scope>NUCLEOTIDE SEQUENCE [LARGE SCALE GENOMIC DNA]</scope>
</reference>
<keyword evidence="5" id="KW-0175">Coiled coil</keyword>
<evidence type="ECO:0000256" key="5">
    <source>
        <dbReference type="SAM" id="Coils"/>
    </source>
</evidence>
<sequence length="147" mass="17014">MPRSQIVSTQGSNASYSKREINPEKHSMTRRSQTLSTESPQASTNSTVGDESINQNSRKRHLRPIHSKVFVPTISYRPPIVAVTPKLATATRAVLRAKYDNEANRRRNILEQKLEEIRQRQAEEEAEEIKRLRKETVHKPEPIKRYK</sequence>
<feature type="coiled-coil region" evidence="5">
    <location>
        <begin position="100"/>
        <end position="139"/>
    </location>
</feature>
<feature type="compositionally biased region" description="Basic and acidic residues" evidence="6">
    <location>
        <begin position="17"/>
        <end position="27"/>
    </location>
</feature>
<accession>A0AA85JRY3</accession>
<keyword evidence="3" id="KW-0963">Cytoplasm</keyword>
<dbReference type="Pfam" id="PF06886">
    <property type="entry name" value="TPX2"/>
    <property type="match status" value="1"/>
</dbReference>